<feature type="domain" description="FLZ-type" evidence="5">
    <location>
        <begin position="204"/>
        <end position="248"/>
    </location>
</feature>
<dbReference type="Proteomes" id="UP001157006">
    <property type="component" value="Chromosome 3"/>
</dbReference>
<dbReference type="EMBL" id="OX451738">
    <property type="protein sequence ID" value="CAI8602939.1"/>
    <property type="molecule type" value="Genomic_DNA"/>
</dbReference>
<comment type="similarity">
    <text evidence="1">Belongs to the FLZ family.</text>
</comment>
<dbReference type="PANTHER" id="PTHR46443:SF22">
    <property type="entry name" value="ZF-FLZ DOMAIN-CONTAINING PROTEIN-RELATED"/>
    <property type="match status" value="1"/>
</dbReference>
<reference evidence="6 7" key="1">
    <citation type="submission" date="2023-01" db="EMBL/GenBank/DDBJ databases">
        <authorList>
            <person name="Kreplak J."/>
        </authorList>
    </citation>
    <scope>NUCLEOTIDE SEQUENCE [LARGE SCALE GENOMIC DNA]</scope>
</reference>
<evidence type="ECO:0000313" key="7">
    <source>
        <dbReference type="Proteomes" id="UP001157006"/>
    </source>
</evidence>
<keyword evidence="3" id="KW-0863">Zinc-finger</keyword>
<keyword evidence="2" id="KW-0479">Metal-binding</keyword>
<keyword evidence="3" id="KW-0862">Zinc</keyword>
<dbReference type="PANTHER" id="PTHR46443">
    <property type="entry name" value="FCS-LIKE ZINC FINGER 8"/>
    <property type="match status" value="1"/>
</dbReference>
<proteinExistence type="inferred from homology"/>
<dbReference type="InterPro" id="IPR044593">
    <property type="entry name" value="FLZ8/MARD1"/>
</dbReference>
<evidence type="ECO:0000256" key="3">
    <source>
        <dbReference type="ARBA" id="ARBA00022771"/>
    </source>
</evidence>
<evidence type="ECO:0000256" key="2">
    <source>
        <dbReference type="ARBA" id="ARBA00022723"/>
    </source>
</evidence>
<feature type="zinc finger region" description="FLZ-type" evidence="4">
    <location>
        <begin position="204"/>
        <end position="248"/>
    </location>
</feature>
<dbReference type="PROSITE" id="PS51795">
    <property type="entry name" value="ZF_FLZ"/>
    <property type="match status" value="1"/>
</dbReference>
<evidence type="ECO:0000259" key="5">
    <source>
        <dbReference type="PROSITE" id="PS51795"/>
    </source>
</evidence>
<dbReference type="InterPro" id="IPR007650">
    <property type="entry name" value="Zf-FLZ_dom"/>
</dbReference>
<sequence>MLLRNRSRVVTKQTLMGEQSPPTQNFTTTIPSLFGSSNYRDFHFTSKRIESLISPTSILDTTKALTRFENPFSVNNRNNNKVCSSSEKLNSNIIGLGLVGVLKDEPFHQNSEKLTKKVLFGTDQLRVKIPSLPTSTFESKSDFCCKMNDSSQKGVLSLSEMEVYEEYTCVISHGANPKTTHIFDNCVVGSYSSVPNSPHSFSLNFLSFCYTCKTHLQHTKDIFIYKGEKAFCSQECRNQEMMLDEEEN</sequence>
<organism evidence="6 7">
    <name type="scientific">Vicia faba</name>
    <name type="common">Broad bean</name>
    <name type="synonym">Faba vulgaris</name>
    <dbReference type="NCBI Taxonomy" id="3906"/>
    <lineage>
        <taxon>Eukaryota</taxon>
        <taxon>Viridiplantae</taxon>
        <taxon>Streptophyta</taxon>
        <taxon>Embryophyta</taxon>
        <taxon>Tracheophyta</taxon>
        <taxon>Spermatophyta</taxon>
        <taxon>Magnoliopsida</taxon>
        <taxon>eudicotyledons</taxon>
        <taxon>Gunneridae</taxon>
        <taxon>Pentapetalae</taxon>
        <taxon>rosids</taxon>
        <taxon>fabids</taxon>
        <taxon>Fabales</taxon>
        <taxon>Fabaceae</taxon>
        <taxon>Papilionoideae</taxon>
        <taxon>50 kb inversion clade</taxon>
        <taxon>NPAAA clade</taxon>
        <taxon>Hologalegina</taxon>
        <taxon>IRL clade</taxon>
        <taxon>Fabeae</taxon>
        <taxon>Vicia</taxon>
    </lineage>
</organism>
<dbReference type="AlphaFoldDB" id="A0AAV0ZWW8"/>
<keyword evidence="7" id="KW-1185">Reference proteome</keyword>
<name>A0AAV0ZWW8_VICFA</name>
<evidence type="ECO:0000256" key="4">
    <source>
        <dbReference type="PROSITE-ProRule" id="PRU01131"/>
    </source>
</evidence>
<gene>
    <name evidence="6" type="ORF">VFH_III063760</name>
</gene>
<accession>A0AAV0ZWW8</accession>
<protein>
    <recommendedName>
        <fullName evidence="5">FLZ-type domain-containing protein</fullName>
    </recommendedName>
</protein>
<dbReference type="Pfam" id="PF04570">
    <property type="entry name" value="zf-FLZ"/>
    <property type="match status" value="1"/>
</dbReference>
<dbReference type="GO" id="GO:0008270">
    <property type="term" value="F:zinc ion binding"/>
    <property type="evidence" value="ECO:0007669"/>
    <property type="project" value="UniProtKB-KW"/>
</dbReference>
<evidence type="ECO:0000256" key="1">
    <source>
        <dbReference type="ARBA" id="ARBA00009374"/>
    </source>
</evidence>
<evidence type="ECO:0000313" key="6">
    <source>
        <dbReference type="EMBL" id="CAI8602939.1"/>
    </source>
</evidence>